<comment type="caution">
    <text evidence="2">The sequence shown here is derived from an EMBL/GenBank/DDBJ whole genome shotgun (WGS) entry which is preliminary data.</text>
</comment>
<evidence type="ECO:0000256" key="1">
    <source>
        <dbReference type="SAM" id="Phobius"/>
    </source>
</evidence>
<gene>
    <name evidence="2" type="ORF">H8S37_05125</name>
</gene>
<feature type="transmembrane region" description="Helical" evidence="1">
    <location>
        <begin position="109"/>
        <end position="127"/>
    </location>
</feature>
<feature type="transmembrane region" description="Helical" evidence="1">
    <location>
        <begin position="139"/>
        <end position="159"/>
    </location>
</feature>
<reference evidence="2" key="1">
    <citation type="submission" date="2020-08" db="EMBL/GenBank/DDBJ databases">
        <title>Genome public.</title>
        <authorList>
            <person name="Liu C."/>
            <person name="Sun Q."/>
        </authorList>
    </citation>
    <scope>NUCLEOTIDE SEQUENCE</scope>
    <source>
        <strain evidence="2">NSJ-55</strain>
    </source>
</reference>
<evidence type="ECO:0000313" key="2">
    <source>
        <dbReference type="EMBL" id="MBC5688308.1"/>
    </source>
</evidence>
<dbReference type="Proteomes" id="UP000652477">
    <property type="component" value="Unassembled WGS sequence"/>
</dbReference>
<dbReference type="NCBIfam" id="TIGR01906">
    <property type="entry name" value="integ_TIGR01906"/>
    <property type="match status" value="1"/>
</dbReference>
<proteinExistence type="predicted"/>
<dbReference type="RefSeq" id="WP_186875776.1">
    <property type="nucleotide sequence ID" value="NZ_JACOPF010000001.1"/>
</dbReference>
<name>A0A923RQ55_9FIRM</name>
<keyword evidence="1" id="KW-1133">Transmembrane helix</keyword>
<sequence>MKKLHWFLGILCSFSLIVILLISSFEAAMYADFGFYEKEYEKYDVLPELDMEMDDVMYVTREMMAYLKGDRETLEVYTTVEGREQDFFNEQDRFHMAEVKELFIGGLHIRWGALAVAAVSLLLLVCMKAKLKFLLCRSYQIALAVSGGLTLLLGIAAAVDFNAVFIKFHHIFFDNDLWLFDPAEDYMIRMLPEGLFADMLGRIGILFGGGLLLLLAVSILLGRKKN</sequence>
<dbReference type="AlphaFoldDB" id="A0A923RQ55"/>
<organism evidence="2 3">
    <name type="scientific">Mediterraneibacter hominis</name>
    <dbReference type="NCBI Taxonomy" id="2763054"/>
    <lineage>
        <taxon>Bacteria</taxon>
        <taxon>Bacillati</taxon>
        <taxon>Bacillota</taxon>
        <taxon>Clostridia</taxon>
        <taxon>Lachnospirales</taxon>
        <taxon>Lachnospiraceae</taxon>
        <taxon>Mediterraneibacter</taxon>
    </lineage>
</organism>
<keyword evidence="3" id="KW-1185">Reference proteome</keyword>
<protein>
    <submittedName>
        <fullName evidence="2">TIGR01906 family membrane protein</fullName>
    </submittedName>
</protein>
<accession>A0A923RQ55</accession>
<feature type="transmembrane region" description="Helical" evidence="1">
    <location>
        <begin position="199"/>
        <end position="221"/>
    </location>
</feature>
<dbReference type="EMBL" id="JACOPF010000001">
    <property type="protein sequence ID" value="MBC5688308.1"/>
    <property type="molecule type" value="Genomic_DNA"/>
</dbReference>
<evidence type="ECO:0000313" key="3">
    <source>
        <dbReference type="Proteomes" id="UP000652477"/>
    </source>
</evidence>
<dbReference type="Pfam" id="PF07314">
    <property type="entry name" value="Lit"/>
    <property type="match status" value="1"/>
</dbReference>
<dbReference type="InterPro" id="IPR010178">
    <property type="entry name" value="Lit"/>
</dbReference>
<keyword evidence="1" id="KW-0472">Membrane</keyword>
<keyword evidence="1" id="KW-0812">Transmembrane</keyword>